<comment type="similarity">
    <text evidence="2 10">Belongs to the lentiviruses Tat family.</text>
</comment>
<keyword evidence="6 10" id="KW-0694">RNA-binding</keyword>
<keyword evidence="4 10" id="KW-1048">Host nucleus</keyword>
<organismHost>
    <name type="scientific">Cercopithecidae</name>
    <name type="common">Old World monkeys</name>
    <dbReference type="NCBI Taxonomy" id="9527"/>
</organismHost>
<feature type="region of interest" description="Disordered" evidence="11">
    <location>
        <begin position="1"/>
        <end position="25"/>
    </location>
</feature>
<dbReference type="GO" id="GO:0050434">
    <property type="term" value="P:positive regulation of viral transcription"/>
    <property type="evidence" value="ECO:0007669"/>
    <property type="project" value="InterPro"/>
</dbReference>
<protein>
    <recommendedName>
        <fullName evidence="3 10">Protein Tat</fullName>
    </recommendedName>
</protein>
<reference evidence="12" key="1">
    <citation type="journal article" date="2019" name="Cell Host Microbe">
        <title>The Landscape of Persistent Viral Genomes in ART-Treated SIV, SHIV, and HIV-2 Infections.</title>
        <authorList>
            <person name="Bender A.M."/>
            <person name="Simonetti F.R."/>
            <person name="Kumar M.R."/>
            <person name="Fray E.J."/>
            <person name="Bruner K.M."/>
            <person name="Timmons A.E."/>
            <person name="Tai K.Y."/>
            <person name="Jenike K.M."/>
            <person name="Antar A.A.R."/>
            <person name="Liu P.T."/>
            <person name="Ho Y.C."/>
            <person name="Raugi D.N."/>
            <person name="Seydi M."/>
            <person name="Gottlieb G.S."/>
            <person name="Okoye A.A."/>
            <person name="Del Prete G.Q."/>
            <person name="Picker L.J."/>
            <person name="Mankowski J.L."/>
            <person name="Lifson J.D."/>
            <person name="Siliciano J.D."/>
            <person name="Laird G.M."/>
            <person name="Barouch D.H."/>
            <person name="Clements J.E."/>
            <person name="Siliciano R.F."/>
        </authorList>
    </citation>
    <scope>NUCLEOTIDE SEQUENCE</scope>
    <source>
        <strain evidence="12">E16bC10</strain>
    </source>
</reference>
<feature type="region of interest" description="Disordered" evidence="11">
    <location>
        <begin position="79"/>
        <end position="131"/>
    </location>
</feature>
<evidence type="ECO:0000256" key="8">
    <source>
        <dbReference type="ARBA" id="ARBA00023159"/>
    </source>
</evidence>
<keyword evidence="7 10" id="KW-0805">Transcription regulation</keyword>
<evidence type="ECO:0000256" key="7">
    <source>
        <dbReference type="ARBA" id="ARBA00023015"/>
    </source>
</evidence>
<evidence type="ECO:0000256" key="1">
    <source>
        <dbReference type="ARBA" id="ARBA00004307"/>
    </source>
</evidence>
<evidence type="ECO:0000256" key="9">
    <source>
        <dbReference type="ARBA" id="ARBA00023163"/>
    </source>
</evidence>
<evidence type="ECO:0000256" key="4">
    <source>
        <dbReference type="ARBA" id="ARBA00022562"/>
    </source>
</evidence>
<accession>A0A7D6GMP1</accession>
<evidence type="ECO:0000256" key="3">
    <source>
        <dbReference type="ARBA" id="ARBA00022376"/>
    </source>
</evidence>
<reference evidence="12" key="2">
    <citation type="submission" date="2019-03" db="EMBL/GenBank/DDBJ databases">
        <authorList>
            <person name="Bender A."/>
            <person name="Siliciano R."/>
        </authorList>
    </citation>
    <scope>NUCLEOTIDE SEQUENCE</scope>
    <source>
        <strain evidence="12">E16bC10</strain>
    </source>
</reference>
<proteinExistence type="inferred from homology"/>
<dbReference type="InterPro" id="IPR001831">
    <property type="entry name" value="IV_Tat"/>
</dbReference>
<dbReference type="Gene3D" id="4.10.20.10">
    <property type="entry name" value="Tat domain"/>
    <property type="match status" value="1"/>
</dbReference>
<feature type="compositionally biased region" description="Basic and acidic residues" evidence="11">
    <location>
        <begin position="1"/>
        <end position="10"/>
    </location>
</feature>
<name>A0A7D6GMP1_SIV</name>
<dbReference type="PRINTS" id="PR00055">
    <property type="entry name" value="HIVTATDOMAIN"/>
</dbReference>
<evidence type="ECO:0000313" key="12">
    <source>
        <dbReference type="EMBL" id="QLK13546.1"/>
    </source>
</evidence>
<evidence type="ECO:0000256" key="10">
    <source>
        <dbReference type="RuleBase" id="RU003311"/>
    </source>
</evidence>
<dbReference type="Pfam" id="PF00539">
    <property type="entry name" value="Tat"/>
    <property type="match status" value="1"/>
</dbReference>
<keyword evidence="9 10" id="KW-0804">Transcription</keyword>
<dbReference type="GO" id="GO:0001070">
    <property type="term" value="F:RNA-binding transcription regulator activity"/>
    <property type="evidence" value="ECO:0007669"/>
    <property type="project" value="InterPro"/>
</dbReference>
<organism evidence="12">
    <name type="scientific">Simian immunodeficiency virus</name>
    <name type="common">SIV</name>
    <dbReference type="NCBI Taxonomy" id="11723"/>
    <lineage>
        <taxon>Viruses</taxon>
        <taxon>Riboviria</taxon>
        <taxon>Pararnavirae</taxon>
        <taxon>Artverviricota</taxon>
        <taxon>Revtraviricetes</taxon>
        <taxon>Ortervirales</taxon>
        <taxon>Retroviridae</taxon>
        <taxon>Orthoretrovirinae</taxon>
        <taxon>Lentivirus</taxon>
        <taxon>Lentivirus simimdef</taxon>
    </lineage>
</organism>
<organismHost>
    <name type="scientific">Pan troglodytes</name>
    <name type="common">Chimpanzee</name>
    <dbReference type="NCBI Taxonomy" id="9598"/>
</organismHost>
<dbReference type="InterPro" id="IPR036963">
    <property type="entry name" value="Tat_dom_sf"/>
</dbReference>
<sequence>METPLREQENSLKSSNEHSSCISEVDATTPESANLGEEILSQLYRPLKTCYNTYYYKKCYYHCQFYFLKKDLKICYEQSRKRRRTPKKAKANTSSASNNRLIPSRTRHCQSKKTKKKTVKKAVATAPGLGK</sequence>
<feature type="compositionally biased region" description="Basic residues" evidence="11">
    <location>
        <begin position="80"/>
        <end position="90"/>
    </location>
</feature>
<evidence type="ECO:0000256" key="6">
    <source>
        <dbReference type="ARBA" id="ARBA00022884"/>
    </source>
</evidence>
<keyword evidence="5" id="KW-0945">Host-virus interaction</keyword>
<feature type="compositionally biased region" description="Polar residues" evidence="11">
    <location>
        <begin position="92"/>
        <end position="101"/>
    </location>
</feature>
<gene>
    <name evidence="12" type="primary">tat</name>
</gene>
<dbReference type="GO" id="GO:0003723">
    <property type="term" value="F:RNA binding"/>
    <property type="evidence" value="ECO:0007669"/>
    <property type="project" value="UniProtKB-KW"/>
</dbReference>
<feature type="compositionally biased region" description="Polar residues" evidence="11">
    <location>
        <begin position="11"/>
        <end position="22"/>
    </location>
</feature>
<feature type="compositionally biased region" description="Low complexity" evidence="11">
    <location>
        <begin position="121"/>
        <end position="131"/>
    </location>
</feature>
<evidence type="ECO:0000256" key="2">
    <source>
        <dbReference type="ARBA" id="ARBA00009398"/>
    </source>
</evidence>
<evidence type="ECO:0000256" key="5">
    <source>
        <dbReference type="ARBA" id="ARBA00022581"/>
    </source>
</evidence>
<feature type="compositionally biased region" description="Basic residues" evidence="11">
    <location>
        <begin position="105"/>
        <end position="120"/>
    </location>
</feature>
<evidence type="ECO:0000256" key="11">
    <source>
        <dbReference type="SAM" id="MobiDB-lite"/>
    </source>
</evidence>
<dbReference type="EMBL" id="MK686327">
    <property type="protein sequence ID" value="QLK13546.1"/>
    <property type="molecule type" value="Genomic_DNA"/>
</dbReference>
<comment type="subcellular location">
    <subcellularLocation>
        <location evidence="1 10">Host nucleus</location>
        <location evidence="1 10">Host nucleolus</location>
    </subcellularLocation>
</comment>
<dbReference type="GO" id="GO:0044196">
    <property type="term" value="C:host cell nucleolus"/>
    <property type="evidence" value="ECO:0007669"/>
    <property type="project" value="UniProtKB-SubCell"/>
</dbReference>
<keyword evidence="8 10" id="KW-0010">Activator</keyword>